<accession>A0A177CQI0</accession>
<dbReference type="CDD" id="cd09917">
    <property type="entry name" value="F-box_SF"/>
    <property type="match status" value="1"/>
</dbReference>
<dbReference type="InParanoid" id="A0A177CQI0"/>
<name>A0A177CQI0_9PLEO</name>
<dbReference type="GeneID" id="28763419"/>
<dbReference type="SUPFAM" id="SSF81383">
    <property type="entry name" value="F-box domain"/>
    <property type="match status" value="1"/>
</dbReference>
<sequence length="488" mass="56459">MEQEEQVEQAVASVEPPSLLGVDFISKLPTEMIASICELLDKRSLHNFRMTSKHIHAQSYTSFFAHHFRVSSFTFTRDGLKKLVEFSKDPNIRPEIKVIRLILVAFPKQGKEHLSGLWHTPSEAMAAILAVEDGEYDVTGARIRQIRKYRKNIRRNRRRAYGRYQEDQNLLRRSGDDVNLLAEALRRLPALEEIDTVDIYGVDSPWGRGKIIEDLGEMPFTASMESWIPMKHDTYESRFEVERELKITSAHSVGAVLGAIRCSVIKFNGILELNGVPHSVRFAKWPHCSRLSLSATPARSFSLSMLADMKDTLSGLKALRVSTFSYVDRKYEDDPVEEYDIEWLYQLLERTTGLTSFSMNDNGARSNRTIDLDMMHSMEYRSITFPRLKAFMLLNAECETPVFIRFLEKHKTTLRRVCLDNINFRATTPLHTPDDRDTFLFVRWSERNYWRVIGYQSVSTELMDDYAQLEFRESLRSVICMNEALPVD</sequence>
<dbReference type="Proteomes" id="UP000077069">
    <property type="component" value="Unassembled WGS sequence"/>
</dbReference>
<evidence type="ECO:0000313" key="2">
    <source>
        <dbReference type="Proteomes" id="UP000077069"/>
    </source>
</evidence>
<dbReference type="RefSeq" id="XP_018039567.1">
    <property type="nucleotide sequence ID" value="XM_018179933.1"/>
</dbReference>
<dbReference type="STRING" id="1460663.A0A177CQI0"/>
<evidence type="ECO:0000313" key="1">
    <source>
        <dbReference type="EMBL" id="OAG09202.1"/>
    </source>
</evidence>
<gene>
    <name evidence="1" type="ORF">CC84DRAFT_1171814</name>
</gene>
<organism evidence="1 2">
    <name type="scientific">Paraphaeosphaeria sporulosa</name>
    <dbReference type="NCBI Taxonomy" id="1460663"/>
    <lineage>
        <taxon>Eukaryota</taxon>
        <taxon>Fungi</taxon>
        <taxon>Dikarya</taxon>
        <taxon>Ascomycota</taxon>
        <taxon>Pezizomycotina</taxon>
        <taxon>Dothideomycetes</taxon>
        <taxon>Pleosporomycetidae</taxon>
        <taxon>Pleosporales</taxon>
        <taxon>Massarineae</taxon>
        <taxon>Didymosphaeriaceae</taxon>
        <taxon>Paraphaeosphaeria</taxon>
    </lineage>
</organism>
<keyword evidence="2" id="KW-1185">Reference proteome</keyword>
<protein>
    <recommendedName>
        <fullName evidence="3">F-box domain-containing protein</fullName>
    </recommendedName>
</protein>
<proteinExistence type="predicted"/>
<dbReference type="AlphaFoldDB" id="A0A177CQI0"/>
<dbReference type="InterPro" id="IPR036047">
    <property type="entry name" value="F-box-like_dom_sf"/>
</dbReference>
<reference evidence="1 2" key="1">
    <citation type="submission" date="2016-05" db="EMBL/GenBank/DDBJ databases">
        <title>Comparative analysis of secretome profiles of manganese(II)-oxidizing ascomycete fungi.</title>
        <authorList>
            <consortium name="DOE Joint Genome Institute"/>
            <person name="Zeiner C.A."/>
            <person name="Purvine S.O."/>
            <person name="Zink E.M."/>
            <person name="Wu S."/>
            <person name="Pasa-Tolic L."/>
            <person name="Chaput D.L."/>
            <person name="Haridas S."/>
            <person name="Grigoriev I.V."/>
            <person name="Santelli C.M."/>
            <person name="Hansel C.M."/>
        </authorList>
    </citation>
    <scope>NUCLEOTIDE SEQUENCE [LARGE SCALE GENOMIC DNA]</scope>
    <source>
        <strain evidence="1 2">AP3s5-JAC2a</strain>
    </source>
</reference>
<dbReference type="EMBL" id="KV441549">
    <property type="protein sequence ID" value="OAG09202.1"/>
    <property type="molecule type" value="Genomic_DNA"/>
</dbReference>
<dbReference type="OrthoDB" id="5279008at2759"/>
<evidence type="ECO:0008006" key="3">
    <source>
        <dbReference type="Google" id="ProtNLM"/>
    </source>
</evidence>